<feature type="domain" description="Deoxynucleoside kinase" evidence="4">
    <location>
        <begin position="5"/>
        <end position="202"/>
    </location>
</feature>
<accession>A0A1M4SPT0</accession>
<dbReference type="InterPro" id="IPR027417">
    <property type="entry name" value="P-loop_NTPase"/>
</dbReference>
<dbReference type="GO" id="GO:0019136">
    <property type="term" value="F:deoxynucleoside kinase activity"/>
    <property type="evidence" value="ECO:0007669"/>
    <property type="project" value="InterPro"/>
</dbReference>
<keyword evidence="3" id="KW-0547">Nucleotide-binding</keyword>
<dbReference type="STRING" id="1122195.SAMN02745164_00258"/>
<dbReference type="Gene3D" id="3.40.50.300">
    <property type="entry name" value="P-loop containing nucleotide triphosphate hydrolases"/>
    <property type="match status" value="1"/>
</dbReference>
<evidence type="ECO:0000313" key="5">
    <source>
        <dbReference type="EMBL" id="SHE34201.1"/>
    </source>
</evidence>
<dbReference type="GO" id="GO:0005737">
    <property type="term" value="C:cytoplasm"/>
    <property type="evidence" value="ECO:0007669"/>
    <property type="project" value="TreeGrafter"/>
</dbReference>
<evidence type="ECO:0000256" key="2">
    <source>
        <dbReference type="PIRSR" id="PIRSR000705-2"/>
    </source>
</evidence>
<feature type="binding site" evidence="2">
    <location>
        <position position="45"/>
    </location>
    <ligand>
        <name>substrate</name>
    </ligand>
</feature>
<dbReference type="PANTHER" id="PTHR10513">
    <property type="entry name" value="DEOXYNUCLEOSIDE KINASE"/>
    <property type="match status" value="1"/>
</dbReference>
<proteinExistence type="predicted"/>
<dbReference type="InterPro" id="IPR050566">
    <property type="entry name" value="Deoxyribonucleoside_kinase"/>
</dbReference>
<dbReference type="RefSeq" id="WP_072862613.1">
    <property type="nucleotide sequence ID" value="NZ_FQUI01000002.1"/>
</dbReference>
<comment type="caution">
    <text evidence="5">The sequence shown here is derived from an EMBL/GenBank/DDBJ whole genome shotgun (WGS) entry which is preliminary data.</text>
</comment>
<organism evidence="5 6">
    <name type="scientific">Marinitoga hydrogenitolerans (strain DSM 16785 / JCM 12826 / AT1271)</name>
    <dbReference type="NCBI Taxonomy" id="1122195"/>
    <lineage>
        <taxon>Bacteria</taxon>
        <taxon>Thermotogati</taxon>
        <taxon>Thermotogota</taxon>
        <taxon>Thermotogae</taxon>
        <taxon>Petrotogales</taxon>
        <taxon>Petrotogaceae</taxon>
        <taxon>Marinitoga</taxon>
    </lineage>
</organism>
<feature type="binding site" evidence="3">
    <location>
        <begin position="138"/>
        <end position="142"/>
    </location>
    <ligand>
        <name>ATP</name>
        <dbReference type="ChEBI" id="CHEBI:30616"/>
    </ligand>
</feature>
<keyword evidence="3" id="KW-0067">ATP-binding</keyword>
<dbReference type="InterPro" id="IPR002624">
    <property type="entry name" value="DCK/DGK"/>
</dbReference>
<gene>
    <name evidence="5" type="ORF">SAMN02745164_00258</name>
</gene>
<dbReference type="EMBL" id="FQUI01000002">
    <property type="protein sequence ID" value="SHE34201.1"/>
    <property type="molecule type" value="Genomic_DNA"/>
</dbReference>
<evidence type="ECO:0000313" key="6">
    <source>
        <dbReference type="Proteomes" id="UP000184334"/>
    </source>
</evidence>
<dbReference type="OrthoDB" id="9776634at2"/>
<dbReference type="AlphaFoldDB" id="A0A1M4SPT0"/>
<feature type="binding site" evidence="2">
    <location>
        <position position="81"/>
    </location>
    <ligand>
        <name>substrate</name>
    </ligand>
</feature>
<keyword evidence="5" id="KW-0808">Transferase</keyword>
<reference evidence="5" key="1">
    <citation type="submission" date="2016-11" db="EMBL/GenBank/DDBJ databases">
        <authorList>
            <person name="Varghese N."/>
            <person name="Submissions S."/>
        </authorList>
    </citation>
    <scope>NUCLEOTIDE SEQUENCE [LARGE SCALE GENOMIC DNA]</scope>
    <source>
        <strain evidence="5">DSM 16785</strain>
    </source>
</reference>
<dbReference type="CDD" id="cd01673">
    <property type="entry name" value="dNK"/>
    <property type="match status" value="1"/>
</dbReference>
<keyword evidence="5" id="KW-0418">Kinase</keyword>
<evidence type="ECO:0000256" key="3">
    <source>
        <dbReference type="PIRSR" id="PIRSR000705-3"/>
    </source>
</evidence>
<name>A0A1M4SPT0_MARH1</name>
<dbReference type="SUPFAM" id="SSF52540">
    <property type="entry name" value="P-loop containing nucleoside triphosphate hydrolases"/>
    <property type="match status" value="1"/>
</dbReference>
<feature type="binding site" evidence="3">
    <location>
        <begin position="9"/>
        <end position="17"/>
    </location>
    <ligand>
        <name>ATP</name>
        <dbReference type="ChEBI" id="CHEBI:30616"/>
    </ligand>
</feature>
<dbReference type="PIRSF" id="PIRSF000705">
    <property type="entry name" value="DNK"/>
    <property type="match status" value="1"/>
</dbReference>
<sequence length="208" mass="24851">MGKMIVLAGNVGAGKSTFTRILSERLGFTPYYESVSDNPFLEDFYENQKKWSYHLQTFFLFHRFNSIKKIIDNDDNAILDRSIYEDAEIFAKNLYNNGKMSEREYQTYRQIFYTMLEFLKKPDLLIYIKTSVDTVVKRIKKRGREMEMQVPIEYWKQLDDLYMEWISNYNQSKIYVVDGNTIDIVENPEYIDKIVEDISEILELENVK</sequence>
<feature type="active site" description="Proton acceptor" evidence="1">
    <location>
        <position position="80"/>
    </location>
</feature>
<evidence type="ECO:0000259" key="4">
    <source>
        <dbReference type="Pfam" id="PF01712"/>
    </source>
</evidence>
<feature type="binding site" evidence="2">
    <location>
        <position position="147"/>
    </location>
    <ligand>
        <name>substrate</name>
    </ligand>
</feature>
<dbReference type="Proteomes" id="UP000184334">
    <property type="component" value="Unassembled WGS sequence"/>
</dbReference>
<protein>
    <submittedName>
        <fullName evidence="5">Deoxyadenosine/deoxycytidine kinase</fullName>
    </submittedName>
</protein>
<feature type="binding site" evidence="2">
    <location>
        <position position="56"/>
    </location>
    <ligand>
        <name>substrate</name>
    </ligand>
</feature>
<feature type="binding site" evidence="2">
    <location>
        <position position="33"/>
    </location>
    <ligand>
        <name>substrate</name>
    </ligand>
</feature>
<dbReference type="Pfam" id="PF01712">
    <property type="entry name" value="dNK"/>
    <property type="match status" value="1"/>
</dbReference>
<evidence type="ECO:0000256" key="1">
    <source>
        <dbReference type="PIRSR" id="PIRSR000705-1"/>
    </source>
</evidence>
<dbReference type="InterPro" id="IPR031314">
    <property type="entry name" value="DNK_dom"/>
</dbReference>
<keyword evidence="6" id="KW-1185">Reference proteome</keyword>
<dbReference type="PANTHER" id="PTHR10513:SF35">
    <property type="entry name" value="DEOXYADENOSINE KINASE"/>
    <property type="match status" value="1"/>
</dbReference>
<feature type="binding site" evidence="2">
    <location>
        <position position="86"/>
    </location>
    <ligand>
        <name>substrate</name>
    </ligand>
</feature>
<dbReference type="GO" id="GO:0005524">
    <property type="term" value="F:ATP binding"/>
    <property type="evidence" value="ECO:0007669"/>
    <property type="project" value="UniProtKB-KW"/>
</dbReference>